<evidence type="ECO:0000256" key="5">
    <source>
        <dbReference type="ARBA" id="ARBA00022839"/>
    </source>
</evidence>
<evidence type="ECO:0000256" key="2">
    <source>
        <dbReference type="ARBA" id="ARBA00013365"/>
    </source>
</evidence>
<keyword evidence="6" id="KW-0235">DNA replication</keyword>
<dbReference type="CDD" id="cd00840">
    <property type="entry name" value="MPP_Mre11_N"/>
    <property type="match status" value="1"/>
</dbReference>
<evidence type="ECO:0000256" key="4">
    <source>
        <dbReference type="ARBA" id="ARBA00022801"/>
    </source>
</evidence>
<comment type="caution">
    <text evidence="8">The sequence shown here is derived from an EMBL/GenBank/DDBJ whole genome shotgun (WGS) entry which is preliminary data.</text>
</comment>
<comment type="function">
    <text evidence="6">SbcCD cleaves DNA hairpin structures. These structures can inhibit DNA replication and are intermediates in certain DNA recombination reactions. The complex acts as a 3'-&gt;5' double strand exonuclease that can open hairpins. It also has a 5' single-strand endonuclease activity.</text>
</comment>
<reference evidence="8 9" key="1">
    <citation type="journal article" date="2014" name="Int. J. Syst. Evol. Microbiol.">
        <title>Complete genome sequence of Corynebacterium casei LMG S-19264T (=DSM 44701T), isolated from a smear-ripened cheese.</title>
        <authorList>
            <consortium name="US DOE Joint Genome Institute (JGI-PGF)"/>
            <person name="Walter F."/>
            <person name="Albersmeier A."/>
            <person name="Kalinowski J."/>
            <person name="Ruckert C."/>
        </authorList>
    </citation>
    <scope>NUCLEOTIDE SEQUENCE [LARGE SCALE GENOMIC DNA]</scope>
    <source>
        <strain evidence="8 9">CCM 8669</strain>
    </source>
</reference>
<sequence length="382" mass="42434">MRILHTSDWHLGRSFHGLSLHDITEDLLAELIETVKEEEIDVLLVSGDVYDQAQPRTETVSLLSKTLEELGELGVRVVLSSGNHDSAIRLGFAAQLLARSGVYLATSPQNFTEPVLLEKDGVRVSVYALPYLEPRARAAEFGVAASHAAVLGYATEQVRADLHKRTVDASIVMAHCFVSGAANSDSERDINVGGIETVGAEVFEGFDYAALGHLHGRQKVTETVRYSGSLLAYSFSEENHRKGGWILEVDSSGVRSVTEHSWKTGLHLKTLRGKLSDLVTEPAYERFRDSICRIYLTDPVRPLGALEKLRERFSTVAELYFEPERSERAENKNYSERLKEAKSPLEVSRDFYEHVRGAALTEKESDFIEGVVDRARADEVSA</sequence>
<keyword evidence="4 6" id="KW-0378">Hydrolase</keyword>
<dbReference type="PANTHER" id="PTHR30337:SF0">
    <property type="entry name" value="NUCLEASE SBCCD SUBUNIT D"/>
    <property type="match status" value="1"/>
</dbReference>
<dbReference type="Proteomes" id="UP000600171">
    <property type="component" value="Unassembled WGS sequence"/>
</dbReference>
<dbReference type="Pfam" id="PF00149">
    <property type="entry name" value="Metallophos"/>
    <property type="match status" value="1"/>
</dbReference>
<comment type="subunit">
    <text evidence="6">Heterodimer of SbcC and SbcD.</text>
</comment>
<protein>
    <recommendedName>
        <fullName evidence="2 6">Nuclease SbcCD subunit D</fullName>
    </recommendedName>
</protein>
<dbReference type="GO" id="GO:0004519">
    <property type="term" value="F:endonuclease activity"/>
    <property type="evidence" value="ECO:0007669"/>
    <property type="project" value="UniProtKB-KW"/>
</dbReference>
<organism evidence="8 9">
    <name type="scientific">Rothia aerolata</name>
    <dbReference type="NCBI Taxonomy" id="1812262"/>
    <lineage>
        <taxon>Bacteria</taxon>
        <taxon>Bacillati</taxon>
        <taxon>Actinomycetota</taxon>
        <taxon>Actinomycetes</taxon>
        <taxon>Micrococcales</taxon>
        <taxon>Micrococcaceae</taxon>
        <taxon>Rothia</taxon>
    </lineage>
</organism>
<evidence type="ECO:0000259" key="7">
    <source>
        <dbReference type="Pfam" id="PF00149"/>
    </source>
</evidence>
<dbReference type="GO" id="GO:0006260">
    <property type="term" value="P:DNA replication"/>
    <property type="evidence" value="ECO:0007669"/>
    <property type="project" value="UniProtKB-KW"/>
</dbReference>
<accession>A0A917IQP0</accession>
<dbReference type="RefSeq" id="WP_188358817.1">
    <property type="nucleotide sequence ID" value="NZ_BMDC01000001.1"/>
</dbReference>
<dbReference type="SUPFAM" id="SSF56300">
    <property type="entry name" value="Metallo-dependent phosphatases"/>
    <property type="match status" value="1"/>
</dbReference>
<dbReference type="AlphaFoldDB" id="A0A917IQP0"/>
<dbReference type="Gene3D" id="3.60.21.10">
    <property type="match status" value="1"/>
</dbReference>
<dbReference type="InterPro" id="IPR029052">
    <property type="entry name" value="Metallo-depent_PP-like"/>
</dbReference>
<dbReference type="InterPro" id="IPR041796">
    <property type="entry name" value="Mre11_N"/>
</dbReference>
<dbReference type="GO" id="GO:0008408">
    <property type="term" value="F:3'-5' exonuclease activity"/>
    <property type="evidence" value="ECO:0007669"/>
    <property type="project" value="InterPro"/>
</dbReference>
<comment type="similarity">
    <text evidence="1 6">Belongs to the SbcD family.</text>
</comment>
<evidence type="ECO:0000313" key="9">
    <source>
        <dbReference type="Proteomes" id="UP000600171"/>
    </source>
</evidence>
<dbReference type="EMBL" id="BMDC01000001">
    <property type="protein sequence ID" value="GGH59031.1"/>
    <property type="molecule type" value="Genomic_DNA"/>
</dbReference>
<proteinExistence type="inferred from homology"/>
<dbReference type="GO" id="GO:0006310">
    <property type="term" value="P:DNA recombination"/>
    <property type="evidence" value="ECO:0007669"/>
    <property type="project" value="UniProtKB-KW"/>
</dbReference>
<dbReference type="InterPro" id="IPR004843">
    <property type="entry name" value="Calcineurin-like_PHP"/>
</dbReference>
<keyword evidence="9" id="KW-1185">Reference proteome</keyword>
<evidence type="ECO:0000256" key="1">
    <source>
        <dbReference type="ARBA" id="ARBA00010555"/>
    </source>
</evidence>
<gene>
    <name evidence="6 8" type="primary">sbcD</name>
    <name evidence="8" type="ORF">GCM10007359_05820</name>
</gene>
<dbReference type="NCBIfam" id="TIGR00619">
    <property type="entry name" value="sbcd"/>
    <property type="match status" value="1"/>
</dbReference>
<dbReference type="InterPro" id="IPR050535">
    <property type="entry name" value="DNA_Repair-Maintenance_Comp"/>
</dbReference>
<dbReference type="InterPro" id="IPR004593">
    <property type="entry name" value="SbcD"/>
</dbReference>
<feature type="domain" description="Calcineurin-like phosphoesterase" evidence="7">
    <location>
        <begin position="1"/>
        <end position="215"/>
    </location>
</feature>
<dbReference type="PANTHER" id="PTHR30337">
    <property type="entry name" value="COMPONENT OF ATP-DEPENDENT DSDNA EXONUCLEASE"/>
    <property type="match status" value="1"/>
</dbReference>
<keyword evidence="3 6" id="KW-0540">Nuclease</keyword>
<keyword evidence="6" id="KW-0255">Endonuclease</keyword>
<name>A0A917IQP0_9MICC</name>
<keyword evidence="5 6" id="KW-0269">Exonuclease</keyword>
<evidence type="ECO:0000256" key="3">
    <source>
        <dbReference type="ARBA" id="ARBA00022722"/>
    </source>
</evidence>
<evidence type="ECO:0000256" key="6">
    <source>
        <dbReference type="RuleBase" id="RU363069"/>
    </source>
</evidence>
<evidence type="ECO:0000313" key="8">
    <source>
        <dbReference type="EMBL" id="GGH59031.1"/>
    </source>
</evidence>
<keyword evidence="6" id="KW-0233">DNA recombination</keyword>